<dbReference type="AlphaFoldDB" id="A0A6M3KIC4"/>
<accession>A0A6M3KIC4</accession>
<evidence type="ECO:0000256" key="1">
    <source>
        <dbReference type="ARBA" id="ARBA00004328"/>
    </source>
</evidence>
<evidence type="ECO:0000313" key="4">
    <source>
        <dbReference type="EMBL" id="QJA59441.1"/>
    </source>
</evidence>
<dbReference type="InterPro" id="IPR054612">
    <property type="entry name" value="Phage_capsid-like_C"/>
</dbReference>
<protein>
    <submittedName>
        <fullName evidence="5">Putative capsid protein</fullName>
    </submittedName>
</protein>
<dbReference type="EMBL" id="MT141369">
    <property type="protein sequence ID" value="QJA59441.1"/>
    <property type="molecule type" value="Genomic_DNA"/>
</dbReference>
<name>A0A6M3KIC4_9ZZZZ</name>
<reference evidence="5" key="1">
    <citation type="submission" date="2020-03" db="EMBL/GenBank/DDBJ databases">
        <title>The deep terrestrial virosphere.</title>
        <authorList>
            <person name="Holmfeldt K."/>
            <person name="Nilsson E."/>
            <person name="Simone D."/>
            <person name="Lopez-Fernandez M."/>
            <person name="Wu X."/>
            <person name="de Brujin I."/>
            <person name="Lundin D."/>
            <person name="Andersson A."/>
            <person name="Bertilsson S."/>
            <person name="Dopson M."/>
        </authorList>
    </citation>
    <scope>NUCLEOTIDE SEQUENCE</scope>
    <source>
        <strain evidence="5">MM415A00493</strain>
        <strain evidence="4">MM415B01299</strain>
    </source>
</reference>
<evidence type="ECO:0000313" key="5">
    <source>
        <dbReference type="EMBL" id="QJA81767.1"/>
    </source>
</evidence>
<comment type="subcellular location">
    <subcellularLocation>
        <location evidence="1">Virion</location>
    </subcellularLocation>
</comment>
<keyword evidence="2" id="KW-0946">Virion</keyword>
<dbReference type="EMBL" id="MT142469">
    <property type="protein sequence ID" value="QJA81767.1"/>
    <property type="molecule type" value="Genomic_DNA"/>
</dbReference>
<sequence>MLTAEQKTELDADIQKIVDERVEKQVEEELAKQIVKRFTPSEPVVKVTLDAGDQPFGSLGEQLMAVKDTAISQGRVMDERLRSKAIVGISEGIPADGGFLVQTDFATGLLEKTFASSGIISRVFRMPISANANSIKIPAVSDASRADGSRSGGIRAYWMSEGGTKTPSYPSFKQVALELKKLIGYTTCTDELLQDASALEAWIMRAFASEFDFKIADAIINGDGAGKPLGVLNAPCLHTVTAETGQGAATIVAENITKMWMSRFGPNSGNYVWLYNQNIEAQLDTMNYGVGATGGALVYMPPGGISGAPYATLKGRPMIPCEQAATLGTAGDIILADLSQYVMIDKGSVQSASSIHVNFATDQTAFRFVYRCDGQPMWDTYLTPYKGSTSYQSPFVVLSSTRT</sequence>
<dbReference type="InterPro" id="IPR024455">
    <property type="entry name" value="Phage_capsid"/>
</dbReference>
<dbReference type="SUPFAM" id="SSF56563">
    <property type="entry name" value="Major capsid protein gp5"/>
    <property type="match status" value="1"/>
</dbReference>
<dbReference type="NCBIfam" id="TIGR01554">
    <property type="entry name" value="major_cap_HK97"/>
    <property type="match status" value="1"/>
</dbReference>
<dbReference type="Pfam" id="PF05065">
    <property type="entry name" value="Phage_capsid"/>
    <property type="match status" value="1"/>
</dbReference>
<evidence type="ECO:0000256" key="2">
    <source>
        <dbReference type="ARBA" id="ARBA00022844"/>
    </source>
</evidence>
<organism evidence="5">
    <name type="scientific">viral metagenome</name>
    <dbReference type="NCBI Taxonomy" id="1070528"/>
    <lineage>
        <taxon>unclassified sequences</taxon>
        <taxon>metagenomes</taxon>
        <taxon>organismal metagenomes</taxon>
    </lineage>
</organism>
<proteinExistence type="predicted"/>
<dbReference type="Gene3D" id="3.30.2400.10">
    <property type="entry name" value="Major capsid protein gp5"/>
    <property type="match status" value="1"/>
</dbReference>
<gene>
    <name evidence="5" type="ORF">MM415A00493_0011</name>
    <name evidence="4" type="ORF">MM415B01299_0020</name>
</gene>
<evidence type="ECO:0000259" key="3">
    <source>
        <dbReference type="Pfam" id="PF05065"/>
    </source>
</evidence>
<feature type="domain" description="Phage capsid-like C-terminal" evidence="3">
    <location>
        <begin position="97"/>
        <end position="381"/>
    </location>
</feature>
<dbReference type="GO" id="GO:0044423">
    <property type="term" value="C:virion component"/>
    <property type="evidence" value="ECO:0007669"/>
    <property type="project" value="UniProtKB-KW"/>
</dbReference>